<organism evidence="5 6">
    <name type="scientific">Paraburkholderia tagetis</name>
    <dbReference type="NCBI Taxonomy" id="2913261"/>
    <lineage>
        <taxon>Bacteria</taxon>
        <taxon>Pseudomonadati</taxon>
        <taxon>Pseudomonadota</taxon>
        <taxon>Betaproteobacteria</taxon>
        <taxon>Burkholderiales</taxon>
        <taxon>Burkholderiaceae</taxon>
        <taxon>Paraburkholderia</taxon>
    </lineage>
</organism>
<sequence length="469" mass="49048">MAFRKLLTGLAVAGTACVLSVAHAATLPDPAAAANAQVSASSLAATHSNAHRDASQGVTAPFASGPLGSANVPRIALGDGYLPVVRADMNAQIIQIPVAGDPSVTLETTVYRPDGPGPFPMVVFNHGKIQGDPRMQSRSDPMSFAREFVRRGYVVVAPNRRGFAGSGGSYQQDGCDVASNGLGQAADIATAVDYMAKQPYVDASHIVVAGTSHGGLATMAYGTEAAHGVRALINFSGGLRQDACTGWQNNLTEAFGDYGAKARVASLWLYGDNDSVWTPDLVARMFAAFHTAQLGEAQPGALAKLIDFGSYKNDAHRLVGDRDGVQVWWPKVEAFLASQGMPTAVGYRVATQAAPHASGYASIDSVGAVPFLDQSGRDGYRNFLKQYPSRAFAVSDSGAWSWAEGGDNPMAVAIANCQKHSSDPCRLYAVNSNVVWSNNTATAQNDNADDGHTVAAADDTDTAHSLASR</sequence>
<keyword evidence="1" id="KW-0378">Hydrolase</keyword>
<feature type="region of interest" description="Disordered" evidence="2">
    <location>
        <begin position="445"/>
        <end position="469"/>
    </location>
</feature>
<dbReference type="GO" id="GO:0008236">
    <property type="term" value="F:serine-type peptidase activity"/>
    <property type="evidence" value="ECO:0007669"/>
    <property type="project" value="InterPro"/>
</dbReference>
<dbReference type="PANTHER" id="PTHR22946:SF9">
    <property type="entry name" value="POLYKETIDE TRANSFERASE AF380"/>
    <property type="match status" value="1"/>
</dbReference>
<dbReference type="Proteomes" id="UP001139308">
    <property type="component" value="Unassembled WGS sequence"/>
</dbReference>
<dbReference type="RefSeq" id="WP_238462825.1">
    <property type="nucleotide sequence ID" value="NZ_JAKLJA010000003.1"/>
</dbReference>
<feature type="domain" description="Peptidase S9 prolyl oligopeptidase catalytic" evidence="4">
    <location>
        <begin position="148"/>
        <end position="225"/>
    </location>
</feature>
<protein>
    <submittedName>
        <fullName evidence="5">Prolyl oligopeptidase family serine peptidase</fullName>
    </submittedName>
</protein>
<reference evidence="5" key="1">
    <citation type="submission" date="2022-01" db="EMBL/GenBank/DDBJ databases">
        <title>Genome sequence and assembly of Parabukholderia sp. RG36.</title>
        <authorList>
            <person name="Chhetri G."/>
        </authorList>
    </citation>
    <scope>NUCLEOTIDE SEQUENCE</scope>
    <source>
        <strain evidence="5">RG36</strain>
    </source>
</reference>
<feature type="chain" id="PRO_5040840072" evidence="3">
    <location>
        <begin position="25"/>
        <end position="469"/>
    </location>
</feature>
<dbReference type="Gene3D" id="3.40.50.1820">
    <property type="entry name" value="alpha/beta hydrolase"/>
    <property type="match status" value="1"/>
</dbReference>
<dbReference type="AlphaFoldDB" id="A0A9X1RKK5"/>
<accession>A0A9X1RKK5</accession>
<dbReference type="SUPFAM" id="SSF53474">
    <property type="entry name" value="alpha/beta-Hydrolases"/>
    <property type="match status" value="1"/>
</dbReference>
<evidence type="ECO:0000313" key="6">
    <source>
        <dbReference type="Proteomes" id="UP001139308"/>
    </source>
</evidence>
<dbReference type="PANTHER" id="PTHR22946">
    <property type="entry name" value="DIENELACTONE HYDROLASE DOMAIN-CONTAINING PROTEIN-RELATED"/>
    <property type="match status" value="1"/>
</dbReference>
<evidence type="ECO:0000256" key="3">
    <source>
        <dbReference type="SAM" id="SignalP"/>
    </source>
</evidence>
<dbReference type="InterPro" id="IPR050261">
    <property type="entry name" value="FrsA_esterase"/>
</dbReference>
<keyword evidence="3" id="KW-0732">Signal</keyword>
<dbReference type="EMBL" id="JAKLJA010000003">
    <property type="protein sequence ID" value="MCG5073093.1"/>
    <property type="molecule type" value="Genomic_DNA"/>
</dbReference>
<evidence type="ECO:0000256" key="1">
    <source>
        <dbReference type="ARBA" id="ARBA00022801"/>
    </source>
</evidence>
<name>A0A9X1RKK5_9BURK</name>
<keyword evidence="6" id="KW-1185">Reference proteome</keyword>
<feature type="signal peptide" evidence="3">
    <location>
        <begin position="1"/>
        <end position="24"/>
    </location>
</feature>
<comment type="caution">
    <text evidence="5">The sequence shown here is derived from an EMBL/GenBank/DDBJ whole genome shotgun (WGS) entry which is preliminary data.</text>
</comment>
<dbReference type="InterPro" id="IPR001375">
    <property type="entry name" value="Peptidase_S9_cat"/>
</dbReference>
<dbReference type="Pfam" id="PF00326">
    <property type="entry name" value="Peptidase_S9"/>
    <property type="match status" value="1"/>
</dbReference>
<proteinExistence type="predicted"/>
<evidence type="ECO:0000259" key="4">
    <source>
        <dbReference type="Pfam" id="PF00326"/>
    </source>
</evidence>
<dbReference type="GO" id="GO:0052689">
    <property type="term" value="F:carboxylic ester hydrolase activity"/>
    <property type="evidence" value="ECO:0007669"/>
    <property type="project" value="UniProtKB-ARBA"/>
</dbReference>
<evidence type="ECO:0000256" key="2">
    <source>
        <dbReference type="SAM" id="MobiDB-lite"/>
    </source>
</evidence>
<dbReference type="PROSITE" id="PS51257">
    <property type="entry name" value="PROKAR_LIPOPROTEIN"/>
    <property type="match status" value="1"/>
</dbReference>
<dbReference type="InterPro" id="IPR029058">
    <property type="entry name" value="AB_hydrolase_fold"/>
</dbReference>
<gene>
    <name evidence="5" type="ORF">L5014_06890</name>
</gene>
<evidence type="ECO:0000313" key="5">
    <source>
        <dbReference type="EMBL" id="MCG5073093.1"/>
    </source>
</evidence>
<dbReference type="GO" id="GO:0006508">
    <property type="term" value="P:proteolysis"/>
    <property type="evidence" value="ECO:0007669"/>
    <property type="project" value="InterPro"/>
</dbReference>